<dbReference type="GO" id="GO:0005615">
    <property type="term" value="C:extracellular space"/>
    <property type="evidence" value="ECO:0007669"/>
    <property type="project" value="TreeGrafter"/>
</dbReference>
<accession>A0A6J8DV74</accession>
<proteinExistence type="predicted"/>
<keyword evidence="3" id="KW-1185">Reference proteome</keyword>
<feature type="domain" description="Fibrinogen C-terminal" evidence="1">
    <location>
        <begin position="156"/>
        <end position="238"/>
    </location>
</feature>
<evidence type="ECO:0000313" key="3">
    <source>
        <dbReference type="Proteomes" id="UP000507470"/>
    </source>
</evidence>
<evidence type="ECO:0000313" key="2">
    <source>
        <dbReference type="EMBL" id="CAC5411622.1"/>
    </source>
</evidence>
<dbReference type="PANTHER" id="PTHR19143:SF458">
    <property type="entry name" value="FIBRINOGEN C-TERMINAL DOMAIN-CONTAINING PROTEIN-RELATED"/>
    <property type="match status" value="1"/>
</dbReference>
<dbReference type="SMART" id="SM00186">
    <property type="entry name" value="FBG"/>
    <property type="match status" value="1"/>
</dbReference>
<dbReference type="Proteomes" id="UP000507470">
    <property type="component" value="Unassembled WGS sequence"/>
</dbReference>
<dbReference type="SUPFAM" id="SSF56496">
    <property type="entry name" value="Fibrinogen C-terminal domain-like"/>
    <property type="match status" value="1"/>
</dbReference>
<dbReference type="Gene3D" id="3.90.215.10">
    <property type="entry name" value="Gamma Fibrinogen, chain A, domain 1"/>
    <property type="match status" value="2"/>
</dbReference>
<dbReference type="OrthoDB" id="6152968at2759"/>
<dbReference type="PANTHER" id="PTHR19143">
    <property type="entry name" value="FIBRINOGEN/TENASCIN/ANGIOPOEITIN"/>
    <property type="match status" value="1"/>
</dbReference>
<dbReference type="Pfam" id="PF00147">
    <property type="entry name" value="Fibrinogen_C"/>
    <property type="match status" value="2"/>
</dbReference>
<dbReference type="InterPro" id="IPR036056">
    <property type="entry name" value="Fibrinogen-like_C"/>
</dbReference>
<dbReference type="InterPro" id="IPR014716">
    <property type="entry name" value="Fibrinogen_a/b/g_C_1"/>
</dbReference>
<dbReference type="InterPro" id="IPR002181">
    <property type="entry name" value="Fibrinogen_a/b/g_C_dom"/>
</dbReference>
<sequence>MFSAELIDWLTHHFSFMLSEITPKEKTTTGEGVDHPHIAEKVADKVVELISNKFGCKQDKESNNENKDLEEEKGQCKVKRPSDCMDLDKSTCKSGIYKVYPENTFGFNVFCEMEEHGNENLHQLISQGKYMLRIDMSDFENNKIHAVYRNSLIISDGMKVQQNGNKFTTMDKDNDVNKDINCAVMYKGGCWYGSCHESNLNGLYLKGSHKTPADGVNWLQWKGHHYSLKTTTMMIRRT</sequence>
<evidence type="ECO:0000259" key="1">
    <source>
        <dbReference type="PROSITE" id="PS51406"/>
    </source>
</evidence>
<dbReference type="Gene3D" id="4.10.530.10">
    <property type="entry name" value="Gamma-fibrinogen Carboxyl Terminal Fragment, domain 2"/>
    <property type="match status" value="1"/>
</dbReference>
<dbReference type="PROSITE" id="PS51406">
    <property type="entry name" value="FIBRINOGEN_C_2"/>
    <property type="match status" value="1"/>
</dbReference>
<dbReference type="EMBL" id="CACVKT020007880">
    <property type="protein sequence ID" value="CAC5411622.1"/>
    <property type="molecule type" value="Genomic_DNA"/>
</dbReference>
<dbReference type="InterPro" id="IPR050373">
    <property type="entry name" value="Fibrinogen_C-term_domain"/>
</dbReference>
<name>A0A6J8DV74_MYTCO</name>
<protein>
    <submittedName>
        <fullName evidence="2">FCN</fullName>
    </submittedName>
</protein>
<organism evidence="2 3">
    <name type="scientific">Mytilus coruscus</name>
    <name type="common">Sea mussel</name>
    <dbReference type="NCBI Taxonomy" id="42192"/>
    <lineage>
        <taxon>Eukaryota</taxon>
        <taxon>Metazoa</taxon>
        <taxon>Spiralia</taxon>
        <taxon>Lophotrochozoa</taxon>
        <taxon>Mollusca</taxon>
        <taxon>Bivalvia</taxon>
        <taxon>Autobranchia</taxon>
        <taxon>Pteriomorphia</taxon>
        <taxon>Mytilida</taxon>
        <taxon>Mytiloidea</taxon>
        <taxon>Mytilidae</taxon>
        <taxon>Mytilinae</taxon>
        <taxon>Mytilus</taxon>
    </lineage>
</organism>
<dbReference type="AlphaFoldDB" id="A0A6J8DV74"/>
<reference evidence="2 3" key="1">
    <citation type="submission" date="2020-06" db="EMBL/GenBank/DDBJ databases">
        <authorList>
            <person name="Li R."/>
            <person name="Bekaert M."/>
        </authorList>
    </citation>
    <scope>NUCLEOTIDE SEQUENCE [LARGE SCALE GENOMIC DNA]</scope>
    <source>
        <strain evidence="3">wild</strain>
    </source>
</reference>
<gene>
    <name evidence="2" type="ORF">MCOR_44684</name>
</gene>